<reference evidence="2 3" key="1">
    <citation type="submission" date="2010-12" db="EMBL/GenBank/DDBJ databases">
        <authorList>
            <person name="Muzny D."/>
            <person name="Qin X."/>
            <person name="Deng J."/>
            <person name="Jiang H."/>
            <person name="Liu Y."/>
            <person name="Qu J."/>
            <person name="Song X.-Z."/>
            <person name="Zhang L."/>
            <person name="Thornton R."/>
            <person name="Coyle M."/>
            <person name="Francisco L."/>
            <person name="Jackson L."/>
            <person name="Javaid M."/>
            <person name="Korchina V."/>
            <person name="Kovar C."/>
            <person name="Mata R."/>
            <person name="Mathew T."/>
            <person name="Ngo R."/>
            <person name="Nguyen L."/>
            <person name="Nguyen N."/>
            <person name="Okwuonu G."/>
            <person name="Ongeri F."/>
            <person name="Pham C."/>
            <person name="Simmons D."/>
            <person name="Wilczek-Boney K."/>
            <person name="Hale W."/>
            <person name="Jakkamsetti A."/>
            <person name="Pham P."/>
            <person name="Ruth R."/>
            <person name="San Lucas F."/>
            <person name="Warren J."/>
            <person name="Zhang J."/>
            <person name="Zhao Z."/>
            <person name="Zhou C."/>
            <person name="Zhu D."/>
            <person name="Lee S."/>
            <person name="Bess C."/>
            <person name="Blankenburg K."/>
            <person name="Forbes L."/>
            <person name="Fu Q."/>
            <person name="Gubbala S."/>
            <person name="Hirani K."/>
            <person name="Jayaseelan J.C."/>
            <person name="Lara F."/>
            <person name="Munidasa M."/>
            <person name="Palculict T."/>
            <person name="Patil S."/>
            <person name="Pu L.-L."/>
            <person name="Saada N."/>
            <person name="Tang L."/>
            <person name="Weissenberger G."/>
            <person name="Zhu Y."/>
            <person name="Hemphill L."/>
            <person name="Shang Y."/>
            <person name="Youmans B."/>
            <person name="Ayvaz T."/>
            <person name="Ross M."/>
            <person name="Santibanez J."/>
            <person name="Aqrawi P."/>
            <person name="Gross S."/>
            <person name="Joshi V."/>
            <person name="Fowler G."/>
            <person name="Nazareth L."/>
            <person name="Reid J."/>
            <person name="Worley K."/>
            <person name="Petrosino J."/>
            <person name="Highlander S."/>
            <person name="Gibbs R."/>
        </authorList>
    </citation>
    <scope>NUCLEOTIDE SEQUENCE [LARGE SCALE GENOMIC DNA]</scope>
    <source>
        <strain evidence="2 3">ATCC 700641</strain>
    </source>
</reference>
<dbReference type="EMBL" id="AEQR01000019">
    <property type="protein sequence ID" value="EFV98878.1"/>
    <property type="molecule type" value="Genomic_DNA"/>
</dbReference>
<feature type="transmembrane region" description="Helical" evidence="1">
    <location>
        <begin position="12"/>
        <end position="34"/>
    </location>
</feature>
<dbReference type="InterPro" id="IPR007401">
    <property type="entry name" value="DUF454"/>
</dbReference>
<evidence type="ECO:0008006" key="4">
    <source>
        <dbReference type="Google" id="ProtNLM"/>
    </source>
</evidence>
<sequence>MSGRIGAVSLKYVYITVGFISLGLGIIGIPLPILPTTPFLLLAMACFAKSSQRFEKWLHGTKLYQTYVADYRETKSISKKRKKRIILQIYLLMGISIYLAPLWFVKLGLLGLTIFISYYLFKVIPDKEE</sequence>
<evidence type="ECO:0000256" key="1">
    <source>
        <dbReference type="SAM" id="Phobius"/>
    </source>
</evidence>
<dbReference type="RefSeq" id="WP_006595894.1">
    <property type="nucleotide sequence ID" value="NZ_AFUD01000007.1"/>
</dbReference>
<dbReference type="GO" id="GO:0005886">
    <property type="term" value="C:plasma membrane"/>
    <property type="evidence" value="ECO:0007669"/>
    <property type="project" value="TreeGrafter"/>
</dbReference>
<dbReference type="Pfam" id="PF04304">
    <property type="entry name" value="DUF454"/>
    <property type="match status" value="1"/>
</dbReference>
<dbReference type="Proteomes" id="UP000002814">
    <property type="component" value="Unassembled WGS sequence"/>
</dbReference>
<accession>E7SBS7</accession>
<dbReference type="eggNOG" id="COG2832">
    <property type="taxonomic scope" value="Bacteria"/>
</dbReference>
<name>E7SBS7_9STRE</name>
<dbReference type="PIRSF" id="PIRSF016789">
    <property type="entry name" value="DUF454"/>
    <property type="match status" value="1"/>
</dbReference>
<dbReference type="AlphaFoldDB" id="E7SBS7"/>
<gene>
    <name evidence="2" type="ORF">HMPREF9421_0986</name>
</gene>
<dbReference type="HOGENOM" id="CLU_113299_3_1_9"/>
<keyword evidence="1" id="KW-1133">Transmembrane helix</keyword>
<dbReference type="GeneID" id="93922205"/>
<evidence type="ECO:0000313" key="3">
    <source>
        <dbReference type="Proteomes" id="UP000002814"/>
    </source>
</evidence>
<dbReference type="PANTHER" id="PTHR35813:SF1">
    <property type="entry name" value="INNER MEMBRANE PROTEIN YBAN"/>
    <property type="match status" value="1"/>
</dbReference>
<evidence type="ECO:0000313" key="2">
    <source>
        <dbReference type="EMBL" id="EFV98878.1"/>
    </source>
</evidence>
<organism evidence="2 3">
    <name type="scientific">Streptococcus australis ATCC 700641</name>
    <dbReference type="NCBI Taxonomy" id="888833"/>
    <lineage>
        <taxon>Bacteria</taxon>
        <taxon>Bacillati</taxon>
        <taxon>Bacillota</taxon>
        <taxon>Bacilli</taxon>
        <taxon>Lactobacillales</taxon>
        <taxon>Streptococcaceae</taxon>
        <taxon>Streptococcus</taxon>
    </lineage>
</organism>
<keyword evidence="1" id="KW-0812">Transmembrane</keyword>
<feature type="transmembrane region" description="Helical" evidence="1">
    <location>
        <begin position="89"/>
        <end position="121"/>
    </location>
</feature>
<comment type="caution">
    <text evidence="2">The sequence shown here is derived from an EMBL/GenBank/DDBJ whole genome shotgun (WGS) entry which is preliminary data.</text>
</comment>
<keyword evidence="3" id="KW-1185">Reference proteome</keyword>
<keyword evidence="1" id="KW-0472">Membrane</keyword>
<dbReference type="PANTHER" id="PTHR35813">
    <property type="entry name" value="INNER MEMBRANE PROTEIN YBAN"/>
    <property type="match status" value="1"/>
</dbReference>
<protein>
    <recommendedName>
        <fullName evidence="4">Inner membrane protein YbaN</fullName>
    </recommendedName>
</protein>
<proteinExistence type="predicted"/>